<keyword evidence="4" id="KW-0472">Membrane</keyword>
<dbReference type="GO" id="GO:0009279">
    <property type="term" value="C:cell outer membrane"/>
    <property type="evidence" value="ECO:0007669"/>
    <property type="project" value="UniProtKB-SubCell"/>
</dbReference>
<dbReference type="Gene3D" id="1.25.40.390">
    <property type="match status" value="1"/>
</dbReference>
<evidence type="ECO:0000313" key="9">
    <source>
        <dbReference type="EMBL" id="TJY65812.1"/>
    </source>
</evidence>
<name>A0A4U0H648_9SPHI</name>
<feature type="chain" id="PRO_5020512233" evidence="6">
    <location>
        <begin position="25"/>
        <end position="456"/>
    </location>
</feature>
<evidence type="ECO:0000256" key="1">
    <source>
        <dbReference type="ARBA" id="ARBA00004442"/>
    </source>
</evidence>
<protein>
    <submittedName>
        <fullName evidence="9">RagB/SusD family nutrient uptake outer membrane protein</fullName>
    </submittedName>
</protein>
<dbReference type="InterPro" id="IPR033985">
    <property type="entry name" value="SusD-like_N"/>
</dbReference>
<feature type="signal peptide" evidence="6">
    <location>
        <begin position="1"/>
        <end position="24"/>
    </location>
</feature>
<organism evidence="9 10">
    <name type="scientific">Sphingobacterium alkalisoli</name>
    <dbReference type="NCBI Taxonomy" id="1874115"/>
    <lineage>
        <taxon>Bacteria</taxon>
        <taxon>Pseudomonadati</taxon>
        <taxon>Bacteroidota</taxon>
        <taxon>Sphingobacteriia</taxon>
        <taxon>Sphingobacteriales</taxon>
        <taxon>Sphingobacteriaceae</taxon>
        <taxon>Sphingobacterium</taxon>
    </lineage>
</organism>
<dbReference type="AlphaFoldDB" id="A0A4U0H648"/>
<evidence type="ECO:0000256" key="2">
    <source>
        <dbReference type="ARBA" id="ARBA00006275"/>
    </source>
</evidence>
<dbReference type="RefSeq" id="WP_136820941.1">
    <property type="nucleotide sequence ID" value="NZ_BMJX01000003.1"/>
</dbReference>
<dbReference type="InterPro" id="IPR011990">
    <property type="entry name" value="TPR-like_helical_dom_sf"/>
</dbReference>
<dbReference type="InterPro" id="IPR012944">
    <property type="entry name" value="SusD_RagB_dom"/>
</dbReference>
<evidence type="ECO:0000256" key="3">
    <source>
        <dbReference type="ARBA" id="ARBA00022729"/>
    </source>
</evidence>
<evidence type="ECO:0000313" key="10">
    <source>
        <dbReference type="Proteomes" id="UP000309872"/>
    </source>
</evidence>
<reference evidence="9 10" key="1">
    <citation type="submission" date="2019-04" db="EMBL/GenBank/DDBJ databases">
        <title>Sphingobacterium olei sp. nov., isolated from oil-contaminated soil.</title>
        <authorList>
            <person name="Liu B."/>
        </authorList>
    </citation>
    <scope>NUCLEOTIDE SEQUENCE [LARGE SCALE GENOMIC DNA]</scope>
    <source>
        <strain evidence="9 10">Y3L14</strain>
    </source>
</reference>
<keyword evidence="10" id="KW-1185">Reference proteome</keyword>
<keyword evidence="5" id="KW-0998">Cell outer membrane</keyword>
<comment type="caution">
    <text evidence="9">The sequence shown here is derived from an EMBL/GenBank/DDBJ whole genome shotgun (WGS) entry which is preliminary data.</text>
</comment>
<dbReference type="EMBL" id="SUKA01000003">
    <property type="protein sequence ID" value="TJY65812.1"/>
    <property type="molecule type" value="Genomic_DNA"/>
</dbReference>
<evidence type="ECO:0000256" key="4">
    <source>
        <dbReference type="ARBA" id="ARBA00023136"/>
    </source>
</evidence>
<evidence type="ECO:0000259" key="8">
    <source>
        <dbReference type="Pfam" id="PF14322"/>
    </source>
</evidence>
<comment type="subcellular location">
    <subcellularLocation>
        <location evidence="1">Cell outer membrane</location>
    </subcellularLocation>
</comment>
<feature type="domain" description="SusD-like N-terminal" evidence="8">
    <location>
        <begin position="25"/>
        <end position="226"/>
    </location>
</feature>
<dbReference type="OrthoDB" id="653598at2"/>
<accession>A0A4U0H648</accession>
<dbReference type="Pfam" id="PF07980">
    <property type="entry name" value="SusD_RagB"/>
    <property type="match status" value="1"/>
</dbReference>
<evidence type="ECO:0000259" key="7">
    <source>
        <dbReference type="Pfam" id="PF07980"/>
    </source>
</evidence>
<proteinExistence type="inferred from homology"/>
<keyword evidence="3 6" id="KW-0732">Signal</keyword>
<evidence type="ECO:0000256" key="6">
    <source>
        <dbReference type="SAM" id="SignalP"/>
    </source>
</evidence>
<gene>
    <name evidence="9" type="ORF">FAZ19_11885</name>
</gene>
<dbReference type="Proteomes" id="UP000309872">
    <property type="component" value="Unassembled WGS sequence"/>
</dbReference>
<comment type="similarity">
    <text evidence="2">Belongs to the SusD family.</text>
</comment>
<sequence length="456" mass="52098">MKTIKKYRLMLMCVLLCTLLPSCEKYLNVKSDARLVRPDDLESLQQILDASQNMNFNICAYGEVAADDYFLKQASFNSLADEQKRAYVWENYVYNFNNDWARAYYTVFNANTVLDRLGQIERTPANSATFDAIKGAALYFRALQYLSLVWTYARAYNSGTAEEDLGIVLRTSANFNDPSSRSSVAASYTAILADLKAAEDLVPASTAHVMRPSKSAVYGSLARTYLSMARYDSAYYYSNALLQVNDQLLDFNENDDMNSAVTYPFSRFNRETVFYAELTTANPQIGESNLRIDTNLYGSYSDDDLRKVAYFRLNTDGYRSYRGSYSSANRMFGGIATNEMYLIRAECAARMGKAAEALKDLNILLKHRFRHDTFQPLVVDNDQEVLTLILQERRKELIFRGLRWMDIKRLNETGSSIRIERKLEDREYTLMPGDNRFALPIPDDVIKLSGMPQNPI</sequence>
<evidence type="ECO:0000256" key="5">
    <source>
        <dbReference type="ARBA" id="ARBA00023237"/>
    </source>
</evidence>
<feature type="domain" description="RagB/SusD" evidence="7">
    <location>
        <begin position="338"/>
        <end position="446"/>
    </location>
</feature>
<dbReference type="Pfam" id="PF14322">
    <property type="entry name" value="SusD-like_3"/>
    <property type="match status" value="1"/>
</dbReference>
<dbReference type="SUPFAM" id="SSF48452">
    <property type="entry name" value="TPR-like"/>
    <property type="match status" value="1"/>
</dbReference>